<reference evidence="16 17" key="1">
    <citation type="journal article" date="2009" name="Science">
        <title>Green evolution and dynamic adaptations revealed by genomes of the marine picoeukaryotes Micromonas.</title>
        <authorList>
            <person name="Worden A.Z."/>
            <person name="Lee J.H."/>
            <person name="Mock T."/>
            <person name="Rouze P."/>
            <person name="Simmons M.P."/>
            <person name="Aerts A.L."/>
            <person name="Allen A.E."/>
            <person name="Cuvelier M.L."/>
            <person name="Derelle E."/>
            <person name="Everett M.V."/>
            <person name="Foulon E."/>
            <person name="Grimwood J."/>
            <person name="Gundlach H."/>
            <person name="Henrissat B."/>
            <person name="Napoli C."/>
            <person name="McDonald S.M."/>
            <person name="Parker M.S."/>
            <person name="Rombauts S."/>
            <person name="Salamov A."/>
            <person name="Von Dassow P."/>
            <person name="Badger J.H."/>
            <person name="Coutinho P.M."/>
            <person name="Demir E."/>
            <person name="Dubchak I."/>
            <person name="Gentemann C."/>
            <person name="Eikrem W."/>
            <person name="Gready J.E."/>
            <person name="John U."/>
            <person name="Lanier W."/>
            <person name="Lindquist E.A."/>
            <person name="Lucas S."/>
            <person name="Mayer K.F."/>
            <person name="Moreau H."/>
            <person name="Not F."/>
            <person name="Otillar R."/>
            <person name="Panaud O."/>
            <person name="Pangilinan J."/>
            <person name="Paulsen I."/>
            <person name="Piegu B."/>
            <person name="Poliakov A."/>
            <person name="Robbens S."/>
            <person name="Schmutz J."/>
            <person name="Toulza E."/>
            <person name="Wyss T."/>
            <person name="Zelensky A."/>
            <person name="Zhou K."/>
            <person name="Armbrust E.V."/>
            <person name="Bhattacharya D."/>
            <person name="Goodenough U.W."/>
            <person name="Van de Peer Y."/>
            <person name="Grigoriev I.V."/>
        </authorList>
    </citation>
    <scope>NUCLEOTIDE SEQUENCE [LARGE SCALE GENOMIC DNA]</scope>
    <source>
        <strain evidence="17">RCC299 / NOUM17</strain>
    </source>
</reference>
<dbReference type="InterPro" id="IPR013087">
    <property type="entry name" value="Znf_C2H2_type"/>
</dbReference>
<dbReference type="InterPro" id="IPR056437">
    <property type="entry name" value="Znf-C2H2_ZNF598/HEL2"/>
</dbReference>
<dbReference type="FunCoup" id="C1EBU1">
    <property type="interactions" value="1333"/>
</dbReference>
<dbReference type="Pfam" id="PF00641">
    <property type="entry name" value="Zn_ribbon_RanBP"/>
    <property type="match status" value="1"/>
</dbReference>
<dbReference type="STRING" id="296587.C1EBU1"/>
<dbReference type="Pfam" id="PF23230">
    <property type="entry name" value="zf-C2H2_13"/>
    <property type="match status" value="1"/>
</dbReference>
<comment type="pathway">
    <text evidence="3">Protein modification; protein ubiquitination.</text>
</comment>
<dbReference type="AlphaFoldDB" id="C1EBU1"/>
<evidence type="ECO:0000256" key="11">
    <source>
        <dbReference type="ARBA" id="ARBA00035113"/>
    </source>
</evidence>
<dbReference type="PANTHER" id="PTHR22938">
    <property type="entry name" value="ZINC FINGER PROTEIN 598"/>
    <property type="match status" value="1"/>
</dbReference>
<dbReference type="PANTHER" id="PTHR22938:SF0">
    <property type="entry name" value="E3 UBIQUITIN-PROTEIN LIGASE ZNF598"/>
    <property type="match status" value="1"/>
</dbReference>
<dbReference type="InterPro" id="IPR001841">
    <property type="entry name" value="Znf_RING"/>
</dbReference>
<dbReference type="Gene3D" id="4.10.1060.10">
    <property type="entry name" value="Zinc finger, RanBP2-type"/>
    <property type="match status" value="1"/>
</dbReference>
<evidence type="ECO:0000256" key="2">
    <source>
        <dbReference type="ARBA" id="ARBA00004496"/>
    </source>
</evidence>
<evidence type="ECO:0000256" key="7">
    <source>
        <dbReference type="ARBA" id="ARBA00022679"/>
    </source>
</evidence>
<keyword evidence="6" id="KW-0597">Phosphoprotein</keyword>
<feature type="domain" description="RING-type" evidence="14">
    <location>
        <begin position="5"/>
        <end position="46"/>
    </location>
</feature>
<dbReference type="InParanoid" id="C1EBU1"/>
<dbReference type="InterPro" id="IPR057634">
    <property type="entry name" value="PAH_ZNF598/HEL2"/>
</dbReference>
<dbReference type="InterPro" id="IPR044288">
    <property type="entry name" value="ZNF598/HEL2"/>
</dbReference>
<dbReference type="OrthoDB" id="3838338at2759"/>
<comment type="subcellular location">
    <subcellularLocation>
        <location evidence="2">Cytoplasm</location>
    </subcellularLocation>
</comment>
<evidence type="ECO:0000256" key="5">
    <source>
        <dbReference type="ARBA" id="ARBA00022490"/>
    </source>
</evidence>
<feature type="region of interest" description="Disordered" evidence="13">
    <location>
        <begin position="761"/>
        <end position="815"/>
    </location>
</feature>
<evidence type="ECO:0000256" key="8">
    <source>
        <dbReference type="ARBA" id="ARBA00022723"/>
    </source>
</evidence>
<feature type="domain" description="RanBP2-type" evidence="15">
    <location>
        <begin position="718"/>
        <end position="748"/>
    </location>
</feature>
<evidence type="ECO:0000256" key="9">
    <source>
        <dbReference type="ARBA" id="ARBA00022771"/>
    </source>
</evidence>
<evidence type="ECO:0000256" key="6">
    <source>
        <dbReference type="ARBA" id="ARBA00022553"/>
    </source>
</evidence>
<comment type="catalytic activity">
    <reaction evidence="1">
        <text>S-ubiquitinyl-[E2 ubiquitin-conjugating enzyme]-L-cysteine + [acceptor protein]-L-lysine = [E2 ubiquitin-conjugating enzyme]-L-cysteine + N(6)-ubiquitinyl-[acceptor protein]-L-lysine.</text>
        <dbReference type="EC" id="2.3.2.27"/>
    </reaction>
</comment>
<dbReference type="SMART" id="SM00547">
    <property type="entry name" value="ZnF_RBZ"/>
    <property type="match status" value="1"/>
</dbReference>
<keyword evidence="10" id="KW-0862">Zinc</keyword>
<evidence type="ECO:0000256" key="3">
    <source>
        <dbReference type="ARBA" id="ARBA00004906"/>
    </source>
</evidence>
<keyword evidence="7" id="KW-0808">Transferase</keyword>
<accession>C1EBU1</accession>
<evidence type="ECO:0000256" key="4">
    <source>
        <dbReference type="ARBA" id="ARBA00012483"/>
    </source>
</evidence>
<dbReference type="EMBL" id="CP001329">
    <property type="protein sequence ID" value="ACO65781.1"/>
    <property type="molecule type" value="Genomic_DNA"/>
</dbReference>
<keyword evidence="17" id="KW-1185">Reference proteome</keyword>
<keyword evidence="8" id="KW-0479">Metal-binding</keyword>
<dbReference type="PROSITE" id="PS00028">
    <property type="entry name" value="ZINC_FINGER_C2H2_1"/>
    <property type="match status" value="1"/>
</dbReference>
<feature type="region of interest" description="Disordered" evidence="13">
    <location>
        <begin position="556"/>
        <end position="583"/>
    </location>
</feature>
<sequence>MEDCCAICAEPLTHVAYGPCGHRDACVECVARLRFVMEDRRCVICQVPCERVFATRHMGEYTETIGADGFEQLPKRARAKQLHHDDKLDMFFDDDAVCGKVKSLRSLVCGECVRDAGGDASAVSQHQSVKALKAHLRERHGKFFCEVCLEGRKVFLSEQVLYTRTQLDKHRYGASADVDNAFGQAGFKGHPSCKYCRKFFYDEGQLYTHMQTAHETCHICRRQCPDKHVYYRDYEELERHFRKDHHACLHPECLAKKFVVFTSAQELKNHEGLEHGRAMTKAERQAALRVDVGFTVGDNGGGNQPGERTAVGISSRGGANNATDVERMRAQARAHAQEQLRQARVNSVESAQLEAVLRASREESELPRVASAEDFPDLASNSRGGGGGGGGLIGGGWAGRAGSGRSSPGLSASGGSVGRNLDDAEAFPTLGGANPNRGLKKQPRHMQPRGGNPAGSAKVPAPVPARAAEVLAARLRGLANAGGGGGGGVGSFVGGSNPPSLASDEEHFPTLGPSRPNVQSSFAAPPGFNADGEATARPLPARDVSIGGGGFERVASKRGKGRWSAADGGLATSALNPPPSRQVSKKAQAKTEEDASLAKEAADAEVAARSDALVARVRRTLDAKGGSFNSFASLSSQFKSGQCSGASYVAKLRVMGLDLAIVNELAALMPDGDKRDELERAAAAAARLMGGGVGGGGGGAGGDSIGAAAAIMFGAGKRDGNAWDCPACTYHNAGGNVRCDVCDGLRPGAAVGPVVGGGASSSGGGGAVSGGGGGGGKKGKVKGRKVSLTAVGGGGVRGIDEIVDPGRSSRSAWGA</sequence>
<dbReference type="InterPro" id="IPR036443">
    <property type="entry name" value="Znf_RanBP2_sf"/>
</dbReference>
<feature type="compositionally biased region" description="Gly residues" evidence="13">
    <location>
        <begin position="761"/>
        <end position="776"/>
    </location>
</feature>
<keyword evidence="5" id="KW-0963">Cytoplasm</keyword>
<dbReference type="GO" id="GO:0005737">
    <property type="term" value="C:cytoplasm"/>
    <property type="evidence" value="ECO:0007669"/>
    <property type="project" value="UniProtKB-SubCell"/>
</dbReference>
<dbReference type="KEGG" id="mis:MICPUN_61189"/>
<dbReference type="SMART" id="SM00355">
    <property type="entry name" value="ZnF_C2H2"/>
    <property type="match status" value="4"/>
</dbReference>
<gene>
    <name evidence="16" type="ORF">MICPUN_61189</name>
</gene>
<dbReference type="GO" id="GO:0072344">
    <property type="term" value="P:rescue of stalled ribosome"/>
    <property type="evidence" value="ECO:0007669"/>
    <property type="project" value="InterPro"/>
</dbReference>
<evidence type="ECO:0000256" key="12">
    <source>
        <dbReference type="PROSITE-ProRule" id="PRU00322"/>
    </source>
</evidence>
<dbReference type="InterPro" id="IPR041888">
    <property type="entry name" value="RING-HC_ZNF598/HEL2"/>
</dbReference>
<dbReference type="PROSITE" id="PS01358">
    <property type="entry name" value="ZF_RANBP2_1"/>
    <property type="match status" value="1"/>
</dbReference>
<dbReference type="GO" id="GO:0043022">
    <property type="term" value="F:ribosome binding"/>
    <property type="evidence" value="ECO:0007669"/>
    <property type="project" value="TreeGrafter"/>
</dbReference>
<proteinExistence type="inferred from homology"/>
<dbReference type="GO" id="GO:0061630">
    <property type="term" value="F:ubiquitin protein ligase activity"/>
    <property type="evidence" value="ECO:0007669"/>
    <property type="project" value="UniProtKB-EC"/>
</dbReference>
<dbReference type="eggNOG" id="KOG2231">
    <property type="taxonomic scope" value="Eukaryota"/>
</dbReference>
<dbReference type="GeneID" id="8246387"/>
<protein>
    <recommendedName>
        <fullName evidence="4">RING-type E3 ubiquitin transferase</fullName>
        <ecNumber evidence="4">2.3.2.27</ecNumber>
    </recommendedName>
</protein>
<dbReference type="PROSITE" id="PS50199">
    <property type="entry name" value="ZF_RANBP2_2"/>
    <property type="match status" value="1"/>
</dbReference>
<dbReference type="EC" id="2.3.2.27" evidence="4"/>
<evidence type="ECO:0000313" key="17">
    <source>
        <dbReference type="Proteomes" id="UP000002009"/>
    </source>
</evidence>
<dbReference type="CDD" id="cd16615">
    <property type="entry name" value="RING-HC_ZNF598"/>
    <property type="match status" value="1"/>
</dbReference>
<feature type="region of interest" description="Disordered" evidence="13">
    <location>
        <begin position="295"/>
        <end position="320"/>
    </location>
</feature>
<dbReference type="Pfam" id="PF23202">
    <property type="entry name" value="PAH_ZNF598"/>
    <property type="match status" value="1"/>
</dbReference>
<keyword evidence="9 12" id="KW-0863">Zinc-finger</keyword>
<dbReference type="Proteomes" id="UP000002009">
    <property type="component" value="Chromosome 9"/>
</dbReference>
<evidence type="ECO:0000256" key="10">
    <source>
        <dbReference type="ARBA" id="ARBA00022833"/>
    </source>
</evidence>
<dbReference type="GO" id="GO:0008270">
    <property type="term" value="F:zinc ion binding"/>
    <property type="evidence" value="ECO:0007669"/>
    <property type="project" value="UniProtKB-KW"/>
</dbReference>
<comment type="similarity">
    <text evidence="11">Belongs to the ZNF598/HEL2 family.</text>
</comment>
<organism evidence="16 17">
    <name type="scientific">Micromonas commoda (strain RCC299 / NOUM17 / CCMP2709)</name>
    <name type="common">Picoplanktonic green alga</name>
    <dbReference type="NCBI Taxonomy" id="296587"/>
    <lineage>
        <taxon>Eukaryota</taxon>
        <taxon>Viridiplantae</taxon>
        <taxon>Chlorophyta</taxon>
        <taxon>Mamiellophyceae</taxon>
        <taxon>Mamiellales</taxon>
        <taxon>Mamiellaceae</taxon>
        <taxon>Micromonas</taxon>
    </lineage>
</organism>
<evidence type="ECO:0000256" key="13">
    <source>
        <dbReference type="SAM" id="MobiDB-lite"/>
    </source>
</evidence>
<dbReference type="InterPro" id="IPR001876">
    <property type="entry name" value="Znf_RanBP2"/>
</dbReference>
<name>C1EBU1_MICCC</name>
<feature type="compositionally biased region" description="Low complexity" evidence="13">
    <location>
        <begin position="403"/>
        <end position="414"/>
    </location>
</feature>
<evidence type="ECO:0000259" key="14">
    <source>
        <dbReference type="PROSITE" id="PS50089"/>
    </source>
</evidence>
<dbReference type="RefSeq" id="XP_002504523.1">
    <property type="nucleotide sequence ID" value="XM_002504477.1"/>
</dbReference>
<evidence type="ECO:0000313" key="16">
    <source>
        <dbReference type="EMBL" id="ACO65781.1"/>
    </source>
</evidence>
<dbReference type="GO" id="GO:0016567">
    <property type="term" value="P:protein ubiquitination"/>
    <property type="evidence" value="ECO:0007669"/>
    <property type="project" value="TreeGrafter"/>
</dbReference>
<evidence type="ECO:0000256" key="1">
    <source>
        <dbReference type="ARBA" id="ARBA00000900"/>
    </source>
</evidence>
<dbReference type="PROSITE" id="PS50089">
    <property type="entry name" value="ZF_RING_2"/>
    <property type="match status" value="1"/>
</dbReference>
<feature type="compositionally biased region" description="Basic residues" evidence="13">
    <location>
        <begin position="438"/>
        <end position="447"/>
    </location>
</feature>
<feature type="compositionally biased region" description="Gly residues" evidence="13">
    <location>
        <begin position="383"/>
        <end position="402"/>
    </location>
</feature>
<evidence type="ECO:0000259" key="15">
    <source>
        <dbReference type="PROSITE" id="PS50199"/>
    </source>
</evidence>
<dbReference type="SUPFAM" id="SSF90209">
    <property type="entry name" value="Ran binding protein zinc finger-like"/>
    <property type="match status" value="1"/>
</dbReference>
<feature type="region of interest" description="Disordered" evidence="13">
    <location>
        <begin position="359"/>
        <end position="461"/>
    </location>
</feature>
<dbReference type="OMA" id="PRCCICK"/>